<evidence type="ECO:0000259" key="1">
    <source>
        <dbReference type="Pfam" id="PF12697"/>
    </source>
</evidence>
<keyword evidence="3" id="KW-1185">Reference proteome</keyword>
<gene>
    <name evidence="2" type="ORF">N1027_02725</name>
</gene>
<reference evidence="2" key="1">
    <citation type="submission" date="2022-08" db="EMBL/GenBank/DDBJ databases">
        <authorList>
            <person name="Deng Y."/>
            <person name="Han X.-F."/>
            <person name="Zhang Y.-Q."/>
        </authorList>
    </citation>
    <scope>NUCLEOTIDE SEQUENCE</scope>
    <source>
        <strain evidence="2">CPCC 205763</strain>
    </source>
</reference>
<protein>
    <submittedName>
        <fullName evidence="2">Alpha/beta hydrolase</fullName>
    </submittedName>
</protein>
<dbReference type="Proteomes" id="UP001165584">
    <property type="component" value="Unassembled WGS sequence"/>
</dbReference>
<comment type="caution">
    <text evidence="2">The sequence shown here is derived from an EMBL/GenBank/DDBJ whole genome shotgun (WGS) entry which is preliminary data.</text>
</comment>
<accession>A0ABT2GLE5</accession>
<dbReference type="Gene3D" id="3.40.50.1820">
    <property type="entry name" value="alpha/beta hydrolase"/>
    <property type="match status" value="1"/>
</dbReference>
<proteinExistence type="predicted"/>
<dbReference type="PANTHER" id="PTHR37017:SF11">
    <property type="entry name" value="ESTERASE_LIPASE_THIOESTERASE DOMAIN-CONTAINING PROTEIN"/>
    <property type="match status" value="1"/>
</dbReference>
<dbReference type="InterPro" id="IPR052897">
    <property type="entry name" value="Sec-Metab_Biosynth_Hydrolase"/>
</dbReference>
<keyword evidence="2" id="KW-0378">Hydrolase</keyword>
<dbReference type="InterPro" id="IPR000073">
    <property type="entry name" value="AB_hydrolase_1"/>
</dbReference>
<sequence>MNVILIAGFWLGGDSWGEVVPTLEQAGLTVHTPTLEGLASVDDDRSGVTLASQTAEVVALVDAVDAEEKVVLVGHSGGGAIIHGVVDARPDRIERAVYVDSGPTPEGIAINPQLEVTGADAPLPPWEDFDETDLRDLTDDQLAWFREIAVPEPARVARDAQHVTNPARYEVPITLISSTFSRAEIEEAIAAGIPYFAEVPLIARSSIVELPTGHWPQFTKPRELAQAIVDAIRA</sequence>
<dbReference type="EMBL" id="JANLCM010000001">
    <property type="protein sequence ID" value="MCS5717042.1"/>
    <property type="molecule type" value="Genomic_DNA"/>
</dbReference>
<dbReference type="PANTHER" id="PTHR37017">
    <property type="entry name" value="AB HYDROLASE-1 DOMAIN-CONTAINING PROTEIN-RELATED"/>
    <property type="match status" value="1"/>
</dbReference>
<dbReference type="RefSeq" id="WP_259504920.1">
    <property type="nucleotide sequence ID" value="NZ_JANLCM010000001.1"/>
</dbReference>
<evidence type="ECO:0000313" key="3">
    <source>
        <dbReference type="Proteomes" id="UP001165584"/>
    </source>
</evidence>
<dbReference type="GO" id="GO:0016787">
    <property type="term" value="F:hydrolase activity"/>
    <property type="evidence" value="ECO:0007669"/>
    <property type="project" value="UniProtKB-KW"/>
</dbReference>
<dbReference type="Pfam" id="PF12697">
    <property type="entry name" value="Abhydrolase_6"/>
    <property type="match status" value="1"/>
</dbReference>
<dbReference type="InterPro" id="IPR029058">
    <property type="entry name" value="AB_hydrolase_fold"/>
</dbReference>
<organism evidence="2 3">
    <name type="scientific">Herbiconiux aconitum</name>
    <dbReference type="NCBI Taxonomy" id="2970913"/>
    <lineage>
        <taxon>Bacteria</taxon>
        <taxon>Bacillati</taxon>
        <taxon>Actinomycetota</taxon>
        <taxon>Actinomycetes</taxon>
        <taxon>Micrococcales</taxon>
        <taxon>Microbacteriaceae</taxon>
        <taxon>Herbiconiux</taxon>
    </lineage>
</organism>
<name>A0ABT2GLE5_9MICO</name>
<evidence type="ECO:0000313" key="2">
    <source>
        <dbReference type="EMBL" id="MCS5717042.1"/>
    </source>
</evidence>
<dbReference type="SUPFAM" id="SSF53474">
    <property type="entry name" value="alpha/beta-Hydrolases"/>
    <property type="match status" value="1"/>
</dbReference>
<feature type="domain" description="AB hydrolase-1" evidence="1">
    <location>
        <begin position="3"/>
        <end position="227"/>
    </location>
</feature>